<feature type="domain" description="Integral membrane bound transporter" evidence="8">
    <location>
        <begin position="616"/>
        <end position="753"/>
    </location>
</feature>
<evidence type="ECO:0000256" key="2">
    <source>
        <dbReference type="ARBA" id="ARBA00022692"/>
    </source>
</evidence>
<dbReference type="Pfam" id="PF10334">
    <property type="entry name" value="BRE4"/>
    <property type="match status" value="1"/>
</dbReference>
<evidence type="ECO:0000259" key="8">
    <source>
        <dbReference type="Pfam" id="PF13515"/>
    </source>
</evidence>
<feature type="transmembrane region" description="Helical" evidence="5">
    <location>
        <begin position="616"/>
        <end position="634"/>
    </location>
</feature>
<dbReference type="GO" id="GO:0016020">
    <property type="term" value="C:membrane"/>
    <property type="evidence" value="ECO:0007669"/>
    <property type="project" value="UniProtKB-SubCell"/>
</dbReference>
<keyword evidence="2 5" id="KW-0812">Transmembrane</keyword>
<dbReference type="OrthoDB" id="2274698at2759"/>
<dbReference type="Pfam" id="PF13515">
    <property type="entry name" value="FUSC_2"/>
    <property type="match status" value="1"/>
</dbReference>
<evidence type="ECO:0000256" key="4">
    <source>
        <dbReference type="ARBA" id="ARBA00023136"/>
    </source>
</evidence>
<proteinExistence type="predicted"/>
<keyword evidence="4 5" id="KW-0472">Membrane</keyword>
<dbReference type="PANTHER" id="PTHR37994:SF4">
    <property type="entry name" value="ER TRANSPORTER 6TM N-TERMINAL DOMAIN-CONTAINING PROTEIN-RELATED"/>
    <property type="match status" value="1"/>
</dbReference>
<evidence type="ECO:0000256" key="5">
    <source>
        <dbReference type="SAM" id="Phobius"/>
    </source>
</evidence>
<dbReference type="Pfam" id="PF10337">
    <property type="entry name" value="ArAE_2_N"/>
    <property type="match status" value="1"/>
</dbReference>
<evidence type="ECO:0000259" key="7">
    <source>
        <dbReference type="Pfam" id="PF10337"/>
    </source>
</evidence>
<feature type="domain" description="DUF2421" evidence="6">
    <location>
        <begin position="757"/>
        <end position="885"/>
    </location>
</feature>
<evidence type="ECO:0000313" key="9">
    <source>
        <dbReference type="EMBL" id="KAH7139665.1"/>
    </source>
</evidence>
<comment type="caution">
    <text evidence="9">The sequence shown here is derived from an EMBL/GenBank/DDBJ whole genome shotgun (WGS) entry which is preliminary data.</text>
</comment>
<feature type="transmembrane region" description="Helical" evidence="5">
    <location>
        <begin position="181"/>
        <end position="204"/>
    </location>
</feature>
<feature type="transmembrane region" description="Helical" evidence="5">
    <location>
        <begin position="127"/>
        <end position="143"/>
    </location>
</feature>
<dbReference type="EMBL" id="JAGMUU010000014">
    <property type="protein sequence ID" value="KAH7139665.1"/>
    <property type="molecule type" value="Genomic_DNA"/>
</dbReference>
<feature type="transmembrane region" description="Helical" evidence="5">
    <location>
        <begin position="155"/>
        <end position="175"/>
    </location>
</feature>
<evidence type="ECO:0000256" key="3">
    <source>
        <dbReference type="ARBA" id="ARBA00022989"/>
    </source>
</evidence>
<evidence type="ECO:0000313" key="10">
    <source>
        <dbReference type="Proteomes" id="UP000717696"/>
    </source>
</evidence>
<dbReference type="InterPro" id="IPR018823">
    <property type="entry name" value="ArAE_2_N"/>
</dbReference>
<keyword evidence="3 5" id="KW-1133">Transmembrane helix</keyword>
<comment type="subcellular location">
    <subcellularLocation>
        <location evidence="1">Membrane</location>
        <topology evidence="1">Multi-pass membrane protein</topology>
    </subcellularLocation>
</comment>
<evidence type="ECO:0000259" key="6">
    <source>
        <dbReference type="Pfam" id="PF10334"/>
    </source>
</evidence>
<name>A0A9P9EK63_9HYPO</name>
<reference evidence="9" key="1">
    <citation type="journal article" date="2021" name="Nat. Commun.">
        <title>Genetic determinants of endophytism in the Arabidopsis root mycobiome.</title>
        <authorList>
            <person name="Mesny F."/>
            <person name="Miyauchi S."/>
            <person name="Thiergart T."/>
            <person name="Pickel B."/>
            <person name="Atanasova L."/>
            <person name="Karlsson M."/>
            <person name="Huettel B."/>
            <person name="Barry K.W."/>
            <person name="Haridas S."/>
            <person name="Chen C."/>
            <person name="Bauer D."/>
            <person name="Andreopoulos W."/>
            <person name="Pangilinan J."/>
            <person name="LaButti K."/>
            <person name="Riley R."/>
            <person name="Lipzen A."/>
            <person name="Clum A."/>
            <person name="Drula E."/>
            <person name="Henrissat B."/>
            <person name="Kohler A."/>
            <person name="Grigoriev I.V."/>
            <person name="Martin F.M."/>
            <person name="Hacquard S."/>
        </authorList>
    </citation>
    <scope>NUCLEOTIDE SEQUENCE</scope>
    <source>
        <strain evidence="9">MPI-CAGE-AT-0021</strain>
    </source>
</reference>
<gene>
    <name evidence="9" type="ORF">B0J13DRAFT_558318</name>
</gene>
<dbReference type="PANTHER" id="PTHR37994">
    <property type="entry name" value="ARAE_2_N DOMAIN-CONTAINING PROTEIN-RELATED"/>
    <property type="match status" value="1"/>
</dbReference>
<protein>
    <recommendedName>
        <fullName evidence="11">ER transporter 6TM N-terminal domain-containing protein</fullName>
    </recommendedName>
</protein>
<evidence type="ECO:0008006" key="11">
    <source>
        <dbReference type="Google" id="ProtNLM"/>
    </source>
</evidence>
<feature type="domain" description="Putative ER transporter 6TM N-terminal" evidence="7">
    <location>
        <begin position="117"/>
        <end position="335"/>
    </location>
</feature>
<dbReference type="InterPro" id="IPR018820">
    <property type="entry name" value="BRE4-related_DUF2421"/>
</dbReference>
<organism evidence="9 10">
    <name type="scientific">Dactylonectria estremocensis</name>
    <dbReference type="NCBI Taxonomy" id="1079267"/>
    <lineage>
        <taxon>Eukaryota</taxon>
        <taxon>Fungi</taxon>
        <taxon>Dikarya</taxon>
        <taxon>Ascomycota</taxon>
        <taxon>Pezizomycotina</taxon>
        <taxon>Sordariomycetes</taxon>
        <taxon>Hypocreomycetidae</taxon>
        <taxon>Hypocreales</taxon>
        <taxon>Nectriaceae</taxon>
        <taxon>Dactylonectria</taxon>
    </lineage>
</organism>
<feature type="transmembrane region" description="Helical" evidence="5">
    <location>
        <begin position="732"/>
        <end position="756"/>
    </location>
</feature>
<feature type="transmembrane region" description="Helical" evidence="5">
    <location>
        <begin position="590"/>
        <end position="610"/>
    </location>
</feature>
<feature type="transmembrane region" description="Helical" evidence="5">
    <location>
        <begin position="693"/>
        <end position="712"/>
    </location>
</feature>
<accession>A0A9P9EK63</accession>
<evidence type="ECO:0000256" key="1">
    <source>
        <dbReference type="ARBA" id="ARBA00004141"/>
    </source>
</evidence>
<dbReference type="InterPro" id="IPR049453">
    <property type="entry name" value="Memb_transporter_dom"/>
</dbReference>
<sequence>MPQHHGLSGSRLRRWVSPMAWWRYLEMDTESLLMMMKGSLAPTLVVAISQSHAVADVTTTTGYLAALIAVSAQCLQPRAKFIKVMFFCLLSLCVTASISCLAIYSAIKARHPSNNKTADQYDSNASAVAAVWLFLMIWVGNALRAWRMAELQDPIVASSIFALVALTRAGNWVTVDQGLAFIVRLMKTFLIGFAIPTGVSLLILPRTCREGVFKDTRNFVRETNAVLQALTEFVDTASRSSFLTRQKTHVISEDDASSQDDAEMPAEVKFSKARSRLIKASDTLNALDAKIQAGLKYSRNEMAWGKLSAADLDEISMLLRAVLLPLSGMSLLPDIVNSFSEPESRLRSTNDVANIEDQAPIDHGIIDALSECLGDTKTLVSTGLQYFLLQLELDESASIKRKSSKPEAETEDFMPMGLDPSSADFASAFRLKINDMAQAKQNIHANAFLVKTSSPASQNASDDEASETTQRLDRDIVIQQDFLLVLYLFNLQAMVLDATHNLITFAKRKADDNTTKKLRLLLPEVLRHMSRNGASVGEKETPVQPNQQQNVEREVQGLEVVDLVHLKPANFLERSSGRFRSVSHLIGSDLSMFGLRVAAASLSIGVVAFLQQTHDFFIHQRGVWAMIVVVIGMSPTSGQSFFGFFARILATVLSVALSLMAWYIVAGKIPGVIVFLFLANVIEFYTYVKKPHLFGPSIIAIVTLNIIIAYELQVKVIGVDVAESNGQPYYPIYLFGPYKLAAVAVGCAVSFFWTIFPYPITAKSNVPRLAGNSLFNLARFYSAMHTAVDHWIHSQQRSPELAMGPDNHLRDVLRDLYKQELLALNGLRMHNHFATYEPPIGGKFPSATYTKLTAGMQRILTIMSLMAHIAQTMPAPSFQQVQDTVESPDWSSHHLALAWASTGFQFQSTASLFCHLASSLTHAKPLPPFLSVSESFPLMRHLHGINSEMLMTQNSYQPAYTAFISLELLRTALSLELQKQLNEIRLLVGEISFQV</sequence>
<keyword evidence="10" id="KW-1185">Reference proteome</keyword>
<feature type="transmembrane region" description="Helical" evidence="5">
    <location>
        <begin position="86"/>
        <end position="107"/>
    </location>
</feature>
<dbReference type="AlphaFoldDB" id="A0A9P9EK63"/>
<dbReference type="Proteomes" id="UP000717696">
    <property type="component" value="Unassembled WGS sequence"/>
</dbReference>